<feature type="transmembrane region" description="Helical" evidence="2">
    <location>
        <begin position="419"/>
        <end position="440"/>
    </location>
</feature>
<accession>A0A975XU85</accession>
<feature type="transmembrane region" description="Helical" evidence="2">
    <location>
        <begin position="169"/>
        <end position="195"/>
    </location>
</feature>
<evidence type="ECO:0000313" key="3">
    <source>
        <dbReference type="EMBL" id="QWT48514.1"/>
    </source>
</evidence>
<feature type="region of interest" description="Disordered" evidence="1">
    <location>
        <begin position="504"/>
        <end position="537"/>
    </location>
</feature>
<keyword evidence="4" id="KW-1185">Reference proteome</keyword>
<protein>
    <recommendedName>
        <fullName evidence="5">Glycosyltransferase RgtA/B/C/D-like domain-containing protein</fullName>
    </recommendedName>
</protein>
<feature type="transmembrane region" description="Helical" evidence="2">
    <location>
        <begin position="122"/>
        <end position="138"/>
    </location>
</feature>
<evidence type="ECO:0000313" key="4">
    <source>
        <dbReference type="Proteomes" id="UP000683428"/>
    </source>
</evidence>
<evidence type="ECO:0000256" key="1">
    <source>
        <dbReference type="SAM" id="MobiDB-lite"/>
    </source>
</evidence>
<feature type="transmembrane region" description="Helical" evidence="2">
    <location>
        <begin position="266"/>
        <end position="284"/>
    </location>
</feature>
<dbReference type="KEGG" id="aiq:Azoinq_11725"/>
<evidence type="ECO:0000256" key="2">
    <source>
        <dbReference type="SAM" id="Phobius"/>
    </source>
</evidence>
<feature type="transmembrane region" description="Helical" evidence="2">
    <location>
        <begin position="207"/>
        <end position="228"/>
    </location>
</feature>
<dbReference type="AlphaFoldDB" id="A0A975XU85"/>
<dbReference type="EMBL" id="CP064782">
    <property type="protein sequence ID" value="QWT48514.1"/>
    <property type="molecule type" value="Genomic_DNA"/>
</dbReference>
<feature type="transmembrane region" description="Helical" evidence="2">
    <location>
        <begin position="95"/>
        <end position="116"/>
    </location>
</feature>
<dbReference type="Proteomes" id="UP000683428">
    <property type="component" value="Chromosome"/>
</dbReference>
<proteinExistence type="predicted"/>
<feature type="compositionally biased region" description="Basic and acidic residues" evidence="1">
    <location>
        <begin position="524"/>
        <end position="537"/>
    </location>
</feature>
<dbReference type="RefSeq" id="WP_216128867.1">
    <property type="nucleotide sequence ID" value="NZ_CP064782.1"/>
</dbReference>
<feature type="transmembrane region" description="Helical" evidence="2">
    <location>
        <begin position="346"/>
        <end position="368"/>
    </location>
</feature>
<keyword evidence="2" id="KW-0472">Membrane</keyword>
<sequence length="537" mass="58549">MTSSPRKELTLPLAGWPLGLLLAVFLLPGLIGHDPWKLEDAAHFGVVWNLLREGNWLTPHLADSPWREAPLYYGVAALCAKATTWLLLPPDGARLASALFGLLALGALGGAGRELYGRDEQRAAPLMLAGTLGLLVHIHQVQPGIAFLAGQSLALWGLCLLLRRPLGGGLVFAGGLGLALLSVGIAPSLALLPPLLLAPWFAREARLAALGALLGLILGLAIGGLWPLTLYYQAPDHLAYWWSGEWRQIGRFAALAKHFGELGAMLPWYGWPALPLALWSLWTLRREWSRPALLLPLLAFLAAWLVQAATEVPSSASALPLLPPLALLATAGVTRLRRGAANALDWFGIMTFTFAAGLIWLGWVAMVFQVPKQIAFNFAKLEPGFMAQFSWLQAGVALVATIGWLIFLRATPRSPFRGLTRWTAGLSLFWLLTMVLWTPWIDYGKSYRPVAEALSSQLPPNHGCVAARGLGEAQRASLDYFSGIITRRANSSAGKQCRWLITLGQPRDDRSPGEGWQPVWEGSRPGDRSEKLRLYKR</sequence>
<feature type="transmembrane region" description="Helical" evidence="2">
    <location>
        <begin position="388"/>
        <end position="407"/>
    </location>
</feature>
<reference evidence="3" key="1">
    <citation type="submission" date="2020-11" db="EMBL/GenBank/DDBJ databases">
        <title>Azospira inquinata sp. nov.</title>
        <authorList>
            <person name="Moe W.M."/>
            <person name="Mikes M.C."/>
        </authorList>
    </citation>
    <scope>NUCLEOTIDE SEQUENCE</scope>
    <source>
        <strain evidence="3">Azo-3</strain>
    </source>
</reference>
<keyword evidence="2" id="KW-1133">Transmembrane helix</keyword>
<evidence type="ECO:0008006" key="5">
    <source>
        <dbReference type="Google" id="ProtNLM"/>
    </source>
</evidence>
<gene>
    <name evidence="3" type="ORF">Azoinq_11725</name>
</gene>
<feature type="transmembrane region" description="Helical" evidence="2">
    <location>
        <begin position="291"/>
        <end position="310"/>
    </location>
</feature>
<organism evidence="3 4">
    <name type="scientific">Azospira inquinata</name>
    <dbReference type="NCBI Taxonomy" id="2785627"/>
    <lineage>
        <taxon>Bacteria</taxon>
        <taxon>Pseudomonadati</taxon>
        <taxon>Pseudomonadota</taxon>
        <taxon>Betaproteobacteria</taxon>
        <taxon>Rhodocyclales</taxon>
        <taxon>Rhodocyclaceae</taxon>
        <taxon>Azospira</taxon>
    </lineage>
</organism>
<name>A0A975XU85_9RHOO</name>
<keyword evidence="2" id="KW-0812">Transmembrane</keyword>